<proteinExistence type="predicted"/>
<dbReference type="SUPFAM" id="SSF54236">
    <property type="entry name" value="Ubiquitin-like"/>
    <property type="match status" value="1"/>
</dbReference>
<accession>A0A5K7Y0V4</accession>
<organism evidence="1">
    <name type="scientific">Abalone asfa-like virus</name>
    <dbReference type="NCBI Taxonomy" id="2839893"/>
    <lineage>
        <taxon>Viruses</taxon>
        <taxon>Varidnaviria</taxon>
        <taxon>Bamfordvirae</taxon>
        <taxon>Nucleocytoviricota</taxon>
        <taxon>Pokkesviricetes</taxon>
        <taxon>Asfuvirales</taxon>
        <taxon>Asfarviridae</taxon>
    </lineage>
</organism>
<dbReference type="EMBL" id="LC506465">
    <property type="protein sequence ID" value="BBO54029.1"/>
    <property type="molecule type" value="Genomic_DNA"/>
</dbReference>
<dbReference type="InterPro" id="IPR029071">
    <property type="entry name" value="Ubiquitin-like_domsf"/>
</dbReference>
<reference evidence="1" key="1">
    <citation type="journal article" date="2020" name="Sci. Rep.">
        <title>A novel Asfarvirus-like virus identified as a potential cause of mass mortality of abalone.</title>
        <authorList>
            <person name="Matsuyama T."/>
            <person name="Takano T."/>
            <person name="Nishiki I."/>
            <person name="Fujiwara A."/>
            <person name="Kiryu I."/>
            <person name="Inada M."/>
            <person name="Sakai T."/>
            <person name="Terashima S."/>
            <person name="Matsuura Y."/>
            <person name="Isowa K."/>
            <person name="Nakayasu C."/>
        </authorList>
    </citation>
    <scope>NUCLEOTIDE SEQUENCE</scope>
</reference>
<evidence type="ECO:0000313" key="1">
    <source>
        <dbReference type="EMBL" id="BBO54029.1"/>
    </source>
</evidence>
<protein>
    <submittedName>
        <fullName evidence="1">BA71V-B175L homolog protein</fullName>
    </submittedName>
</protein>
<name>A0A5K7Y0V4_9VIRU</name>
<sequence>MMNPYQKLPLRVSIYNPAEDIITQNYFLVGQVPNSVLVALKNKNTKEIHNYYKPLFKQKSVIGGDEDNNLEDFNTIDTSTAGVFKDTPKNINQKVIPVSDITQFSTLSVYPEDTLADIKHKIQILTGIPIYRQHVFYSVRPAIHLGFSDLFSLPSNIHDEDLDIKLPYKTTINGENYKINIRDYKSSDTQELAGIKFDQLLEQNKENLQILALDTFQTLETEGALIDAIYVADLEYILATTRKEVFSVISDQYQFDLLYYGFIIKFWPQLPANGFYSLITNNPEKIREQYPALDPPIAKLTRRYQLESQLIDHMYKNIDTVKEKYYPSLTNDRANVAITNAVIHIDTTNFVQLTNKIKIRNIFDWIGVTEDIPVILLRFSMQFDGLERIKSQYLNVVKRHVSVFNPKYKKYKQIERFINKTQKRSHVSFILHGSKVNNDFELVYLSIYEDGKYTIEGNWNEDRRMNFHHILQYFNKTIHGLLTQINEMGAAALPENIVLTPPKQKSKISLGSLTIITFWPEAFTTKKFEEMKTHWQQFEQANIISVKNFQQQSIFSFSFKKGIVNYDPQMIQKIFIVNINSPDSGFLQNTYLHLIDNGVAQKWNYIYLGRNVRIYHRITNLKIEMCSVNNQEFERIWAYVFTFFDKFSKTYKSSSAPTEKKIQRQQKNKSTLKYLHEQDPDLYDLRKYDAGTTVYSVVCQNPRPPDMYKEEDLKTLDKSKRNKVIKFWNFTEKTSAYYLCNNKKFPYLSFLTGKHPLGYCLPCCQKTKPVYNSKRSKKNETCLKKYMTVEDNDEEMLIKNKTSKHVLTYGKHIPPGRMSMISHKTEEGLFRGVTGPKLRYRLLGVEQNTLAINNAGLFYSLGEILNKEPYELVEELCNSVMSSPDKYRILAEGRGGLFRTNKELAGVIIQSFLNQAIFTEFASGGFAEQFWKDIIIDLVRVTYNLHIIFFNDPTGLDNINIKIPSFTLAALQNIKAYVDNSNIKICIIFNIGGVRPGTYPLTIFNQSSAPKVTTITKIFTYDKEDWISLNIINILLDLVKTNQPKFLKLGLNEIKEIITKLPEYVITQKLINLRNLCYGVIITKNETEIYFPIDYSPHFVDGIPIHHGPRPPTKNNNDDVIELINQVNSQLFENDQIKIVASMQSDLKQNIGIVTKRYGAFWNYFYHLPNSDSVDNAVLIPYDMRMIDQIIYDSSYKKELREFPKDKDKIANYTLYDNYLYKFLLTTFASVLKNDTNSKIRAQIARFVDMTDFTKVKSAAQFRTNVRELLAKFPNDIIKLQNHIFDILSTHKTKINEKVHNLLDNIKFDFDQCTIYKLRAINDKNELIKKIDASLRPKITIKNEVDITEPINIYFACDNSSTVPQPQCSKSGKLMVPRDRYEQMLEILAQDIKNKLKEFTVSGITSGIIDKLNFIQRPGEIITFIT</sequence>